<keyword evidence="2" id="KW-1185">Reference proteome</keyword>
<dbReference type="Proteomes" id="UP000006906">
    <property type="component" value="Chromosome 12"/>
</dbReference>
<gene>
    <name evidence="1" type="ORF">CHLRE_12g486800v5</name>
</gene>
<protein>
    <submittedName>
        <fullName evidence="1">Uncharacterized protein</fullName>
    </submittedName>
</protein>
<reference evidence="1 2" key="1">
    <citation type="journal article" date="2007" name="Science">
        <title>The Chlamydomonas genome reveals the evolution of key animal and plant functions.</title>
        <authorList>
            <person name="Merchant S.S."/>
            <person name="Prochnik S.E."/>
            <person name="Vallon O."/>
            <person name="Harris E.H."/>
            <person name="Karpowicz S.J."/>
            <person name="Witman G.B."/>
            <person name="Terry A."/>
            <person name="Salamov A."/>
            <person name="Fritz-Laylin L.K."/>
            <person name="Marechal-Drouard L."/>
            <person name="Marshall W.F."/>
            <person name="Qu L.H."/>
            <person name="Nelson D.R."/>
            <person name="Sanderfoot A.A."/>
            <person name="Spalding M.H."/>
            <person name="Kapitonov V.V."/>
            <person name="Ren Q."/>
            <person name="Ferris P."/>
            <person name="Lindquist E."/>
            <person name="Shapiro H."/>
            <person name="Lucas S.M."/>
            <person name="Grimwood J."/>
            <person name="Schmutz J."/>
            <person name="Cardol P."/>
            <person name="Cerutti H."/>
            <person name="Chanfreau G."/>
            <person name="Chen C.L."/>
            <person name="Cognat V."/>
            <person name="Croft M.T."/>
            <person name="Dent R."/>
            <person name="Dutcher S."/>
            <person name="Fernandez E."/>
            <person name="Fukuzawa H."/>
            <person name="Gonzalez-Ballester D."/>
            <person name="Gonzalez-Halphen D."/>
            <person name="Hallmann A."/>
            <person name="Hanikenne M."/>
            <person name="Hippler M."/>
            <person name="Inwood W."/>
            <person name="Jabbari K."/>
            <person name="Kalanon M."/>
            <person name="Kuras R."/>
            <person name="Lefebvre P.A."/>
            <person name="Lemaire S.D."/>
            <person name="Lobanov A.V."/>
            <person name="Lohr M."/>
            <person name="Manuell A."/>
            <person name="Meier I."/>
            <person name="Mets L."/>
            <person name="Mittag M."/>
            <person name="Mittelmeier T."/>
            <person name="Moroney J.V."/>
            <person name="Moseley J."/>
            <person name="Napoli C."/>
            <person name="Nedelcu A.M."/>
            <person name="Niyogi K."/>
            <person name="Novoselov S.V."/>
            <person name="Paulsen I.T."/>
            <person name="Pazour G."/>
            <person name="Purton S."/>
            <person name="Ral J.P."/>
            <person name="Riano-Pachon D.M."/>
            <person name="Riekhof W."/>
            <person name="Rymarquis L."/>
            <person name="Schroda M."/>
            <person name="Stern D."/>
            <person name="Umen J."/>
            <person name="Willows R."/>
            <person name="Wilson N."/>
            <person name="Zimmer S.L."/>
            <person name="Allmer J."/>
            <person name="Balk J."/>
            <person name="Bisova K."/>
            <person name="Chen C.J."/>
            <person name="Elias M."/>
            <person name="Gendler K."/>
            <person name="Hauser C."/>
            <person name="Lamb M.R."/>
            <person name="Ledford H."/>
            <person name="Long J.C."/>
            <person name="Minagawa J."/>
            <person name="Page M.D."/>
            <person name="Pan J."/>
            <person name="Pootakham W."/>
            <person name="Roje S."/>
            <person name="Rose A."/>
            <person name="Stahlberg E."/>
            <person name="Terauchi A.M."/>
            <person name="Yang P."/>
            <person name="Ball S."/>
            <person name="Bowler C."/>
            <person name="Dieckmann C.L."/>
            <person name="Gladyshev V.N."/>
            <person name="Green P."/>
            <person name="Jorgensen R."/>
            <person name="Mayfield S."/>
            <person name="Mueller-Roeber B."/>
            <person name="Rajamani S."/>
            <person name="Sayre R.T."/>
            <person name="Brokstein P."/>
            <person name="Dubchak I."/>
            <person name="Goodstein D."/>
            <person name="Hornick L."/>
            <person name="Huang Y.W."/>
            <person name="Jhaveri J."/>
            <person name="Luo Y."/>
            <person name="Martinez D."/>
            <person name="Ngau W.C."/>
            <person name="Otillar B."/>
            <person name="Poliakov A."/>
            <person name="Porter A."/>
            <person name="Szajkowski L."/>
            <person name="Werner G."/>
            <person name="Zhou K."/>
            <person name="Grigoriev I.V."/>
            <person name="Rokhsar D.S."/>
            <person name="Grossman A.R."/>
        </authorList>
    </citation>
    <scope>NUCLEOTIDE SEQUENCE [LARGE SCALE GENOMIC DNA]</scope>
    <source>
        <strain evidence="2">CC-503</strain>
    </source>
</reference>
<organism evidence="1 2">
    <name type="scientific">Chlamydomonas reinhardtii</name>
    <name type="common">Chlamydomonas smithii</name>
    <dbReference type="NCBI Taxonomy" id="3055"/>
    <lineage>
        <taxon>Eukaryota</taxon>
        <taxon>Viridiplantae</taxon>
        <taxon>Chlorophyta</taxon>
        <taxon>core chlorophytes</taxon>
        <taxon>Chlorophyceae</taxon>
        <taxon>CS clade</taxon>
        <taxon>Chlamydomonadales</taxon>
        <taxon>Chlamydomonadaceae</taxon>
        <taxon>Chlamydomonas</taxon>
    </lineage>
</organism>
<dbReference type="Gramene" id="PNW74692">
    <property type="protein sequence ID" value="PNW74692"/>
    <property type="gene ID" value="CHLRE_12g486800v5"/>
</dbReference>
<dbReference type="EMBL" id="CM008973">
    <property type="protein sequence ID" value="PNW74692.1"/>
    <property type="molecule type" value="Genomic_DNA"/>
</dbReference>
<dbReference type="InParanoid" id="A8IL55"/>
<proteinExistence type="predicted"/>
<accession>A8IL55</accession>
<evidence type="ECO:0000313" key="2">
    <source>
        <dbReference type="Proteomes" id="UP000006906"/>
    </source>
</evidence>
<evidence type="ECO:0000313" key="1">
    <source>
        <dbReference type="EMBL" id="PNW74692.1"/>
    </source>
</evidence>
<dbReference type="KEGG" id="cre:CHLRE_12g486800v5"/>
<sequence length="121" mass="12725">MASPSPTSVADFFLNTTADDVLNAIGKIDYHKGQDESSLSFVTRNTWAVALIGMMVILFGFLLCAAAIICQCCCDRKGLCRGKCGCCRCCNCCKADDVPEGKKAPSATDGAVPPAGQFMTA</sequence>
<dbReference type="GeneID" id="5716633"/>
<name>A8IL55_CHLRE</name>
<dbReference type="PaxDb" id="3055-EDP05344"/>
<dbReference type="AlphaFoldDB" id="A8IL55"/>
<dbReference type="HOGENOM" id="CLU_2041375_0_0_1"/>
<dbReference type="RefSeq" id="XP_001690898.1">
    <property type="nucleotide sequence ID" value="XM_001690846.2"/>
</dbReference>